<sequence length="1719" mass="198953">MPFQKNYETVDNLVTTNLWTLQRALSKPHSQKVLLKSVASSAHEQIARLHYEFEIASKLHYPWVLHPLTIENSGDLHILIYEDFNGIPLSEFIVQRPSLHQFLKIAMEIANIFIIFHQEQIIYKNISPKHILINPKTYQIKFFGFEYVSQLLKESPSATENPYERGDQLVYIAPEQTGQINTTVDHRSDLYALGALFYEMLAGCPPLEARDSSDLIYEILTKSPIPLQQRKHELPSIICVIVEKLLNKNQEDRYQSAIGLKEDLFTCWHMLTTDRMIIPFQLGQHEIQPSFGLLNKLYERTPEINILQEELHSVCEGEKSIVFVTGSPGIGKSTYVQDLKQPIALAKGYFAVCKFEELHQEAQFIPVINSLRQLLKQIYLEGESSVATLGFLFEQEDLKLSPGLLMLLPELSWFIQTEVQVHAEHVDGTRQLHMFIMNSIKKILSAFTKQKKPFVLFIDDVQWADTNSMEMLEYMFKQHTDGYLFIIIAYREKGMSALHPLFSWQKDLEYPIYINLQPLSIETIETWVKDSLNVSFSILRSLTQILHHLTKGNPLFVKETFLTFQREKLIYFDMKEKKWHFTLQKMDQSILNEEVLDLITQRIDHLKMEPRFILKMAACFGNQFSLDTLLTLVEVPAKDLLDYLNDLITEGFIIPLNANYKWAYSYEKLGVLENYSLSYQFVHDRIQQAAYKSLTEEDKENTHLSIGRILIELNSKQLENDRLIEAVKHLNYSKNLLSIQEKIDLANWNLQLGIKARHSGLFENALVYLTNSLELLPPNHWSLAHDLSIQIYTNLGECEYLTAHFELANEHFNTVLCYAKTKYEKLSINNLKTMLYTEADLSFEAIQSGQEGLALYDIYIKETPSKLAVLKEYSLLKFELIGKKPDTLLHMKPMEKKEMRTILQILINMSGAAYIFNESYAAILMLRATRLLLKNGDTDISPIVFINHSLILSSGFGDYKNGFLFGQFAVDQVESLPNIFLRARVYFVFGTFVNHWKKPLEGNIYYLKKAQQYSFDTGIYHLVAASACFICSTQFIRNISLYELTTEVTRQRKIVNPIKSTLSEEFLSEFNYWLDVLRQPQLPLIWDHPITTQSETSVTIMHLILRLNISYLLQEESQAQTLMNALKQPMKETPDLPITPQYYYYRALWQMRRISEKRVKHRDYREYKKDINKSITKLRKWSRHSPENFEHLYILLKAENCRIKKLDGEAILFYDRAIQLSRLNGFIRDEAIACECVARYYEKQKKYSVARDYIVRGIDLMRRWGSERIAQKWEKTYANVIEKKLLSKAPELMTLDMKTVFETTQSLSKEINMDELLKKVLFALLKHAGANRGYFLKIVQDEIVLLAKSETSSSTFEMYKNTTLLQANLLMQSVVRYVFRSGEYVIINDAKEDSRFPKGKSSTKSVLCLPIHSKGDLKAILYLENSVVAYAFSSEKLELLKIISAQIAVSIENAEVYKELGDRVEERTHELAAMNNNLIEINSKLQQNELERKQLFNMISHDLRSPISSALGYIELILDGVITDAEQQSIYLHRSKERLFALNELIQDLFDLSNLESGRMAFQMERITVEQLFRLLAEKYELDVQHANLQYSSTLHLNTNAIIQVDIKRIEQVLTNLIQNAIKYTKQGHIHFSMQIDSDNLICSVEDTGIGIPANEIAFIFDRHYGSSNNNSTNSHGIGLAICKKIILQHQGEICVESVENEGSTFSFTLPLVSSPIMQ</sequence>
<dbReference type="SUPFAM" id="SSF47384">
    <property type="entry name" value="Homodimeric domain of signal transducing histidine kinase"/>
    <property type="match status" value="1"/>
</dbReference>
<evidence type="ECO:0000259" key="12">
    <source>
        <dbReference type="PROSITE" id="PS50109"/>
    </source>
</evidence>
<feature type="coiled-coil region" evidence="10">
    <location>
        <begin position="1457"/>
        <end position="1491"/>
    </location>
</feature>
<name>A0A0M0LE71_9BACL</name>
<dbReference type="Pfam" id="PF13191">
    <property type="entry name" value="AAA_16"/>
    <property type="match status" value="1"/>
</dbReference>
<dbReference type="SMART" id="SM00065">
    <property type="entry name" value="GAF"/>
    <property type="match status" value="1"/>
</dbReference>
<evidence type="ECO:0000256" key="5">
    <source>
        <dbReference type="ARBA" id="ARBA00022679"/>
    </source>
</evidence>
<dbReference type="Gene3D" id="3.40.50.300">
    <property type="entry name" value="P-loop containing nucleotide triphosphate hydrolases"/>
    <property type="match status" value="1"/>
</dbReference>
<feature type="domain" description="Protein kinase" evidence="11">
    <location>
        <begin position="7"/>
        <end position="265"/>
    </location>
</feature>
<keyword evidence="5" id="KW-0808">Transferase</keyword>
<evidence type="ECO:0000256" key="9">
    <source>
        <dbReference type="ARBA" id="ARBA00023012"/>
    </source>
</evidence>
<dbReference type="InterPro" id="IPR005467">
    <property type="entry name" value="His_kinase_dom"/>
</dbReference>
<dbReference type="PANTHER" id="PTHR43642:SF1">
    <property type="entry name" value="HYBRID SIGNAL TRANSDUCTION HISTIDINE KINASE G"/>
    <property type="match status" value="1"/>
</dbReference>
<evidence type="ECO:0000256" key="2">
    <source>
        <dbReference type="ARBA" id="ARBA00004651"/>
    </source>
</evidence>
<dbReference type="SUPFAM" id="SSF52540">
    <property type="entry name" value="P-loop containing nucleoside triphosphate hydrolases"/>
    <property type="match status" value="1"/>
</dbReference>
<evidence type="ECO:0000256" key="7">
    <source>
        <dbReference type="ARBA" id="ARBA00022777"/>
    </source>
</evidence>
<dbReference type="GO" id="GO:0000155">
    <property type="term" value="F:phosphorelay sensor kinase activity"/>
    <property type="evidence" value="ECO:0007669"/>
    <property type="project" value="InterPro"/>
</dbReference>
<keyword evidence="7" id="KW-0418">Kinase</keyword>
<evidence type="ECO:0000256" key="8">
    <source>
        <dbReference type="ARBA" id="ARBA00022840"/>
    </source>
</evidence>
<gene>
    <name evidence="13" type="ORF">AMD00_11365</name>
</gene>
<dbReference type="SMART" id="SM00387">
    <property type="entry name" value="HATPase_c"/>
    <property type="match status" value="1"/>
</dbReference>
<dbReference type="Pfam" id="PF02518">
    <property type="entry name" value="HATPase_c"/>
    <property type="match status" value="1"/>
</dbReference>
<feature type="domain" description="Histidine kinase" evidence="12">
    <location>
        <begin position="1498"/>
        <end position="1714"/>
    </location>
</feature>
<protein>
    <recommendedName>
        <fullName evidence="3">histidine kinase</fullName>
        <ecNumber evidence="3">2.7.13.3</ecNumber>
    </recommendedName>
</protein>
<evidence type="ECO:0000313" key="13">
    <source>
        <dbReference type="EMBL" id="KOO48993.1"/>
    </source>
</evidence>
<dbReference type="SUPFAM" id="SSF56112">
    <property type="entry name" value="Protein kinase-like (PK-like)"/>
    <property type="match status" value="1"/>
</dbReference>
<dbReference type="InterPro" id="IPR036097">
    <property type="entry name" value="HisK_dim/P_sf"/>
</dbReference>
<evidence type="ECO:0000256" key="10">
    <source>
        <dbReference type="SAM" id="Coils"/>
    </source>
</evidence>
<organism evidence="13 14">
    <name type="scientific">Viridibacillus arvi</name>
    <dbReference type="NCBI Taxonomy" id="263475"/>
    <lineage>
        <taxon>Bacteria</taxon>
        <taxon>Bacillati</taxon>
        <taxon>Bacillota</taxon>
        <taxon>Bacilli</taxon>
        <taxon>Bacillales</taxon>
        <taxon>Caryophanaceae</taxon>
        <taxon>Viridibacillus</taxon>
    </lineage>
</organism>
<dbReference type="PANTHER" id="PTHR43642">
    <property type="entry name" value="HYBRID SIGNAL TRANSDUCTION HISTIDINE KINASE G"/>
    <property type="match status" value="1"/>
</dbReference>
<keyword evidence="4" id="KW-0597">Phosphoprotein</keyword>
<dbReference type="PATRIC" id="fig|263475.3.peg.3511"/>
<dbReference type="EMBL" id="LILB01000005">
    <property type="protein sequence ID" value="KOO48993.1"/>
    <property type="molecule type" value="Genomic_DNA"/>
</dbReference>
<keyword evidence="9" id="KW-0902">Two-component regulatory system</keyword>
<dbReference type="SUPFAM" id="SSF48452">
    <property type="entry name" value="TPR-like"/>
    <property type="match status" value="1"/>
</dbReference>
<comment type="subcellular location">
    <subcellularLocation>
        <location evidence="2">Cell membrane</location>
        <topology evidence="2">Multi-pass membrane protein</topology>
    </subcellularLocation>
</comment>
<keyword evidence="6" id="KW-0547">Nucleotide-binding</keyword>
<dbReference type="InterPro" id="IPR053159">
    <property type="entry name" value="Hybrid_Histidine_Kinase"/>
</dbReference>
<dbReference type="PRINTS" id="PR00344">
    <property type="entry name" value="BCTRLSENSOR"/>
</dbReference>
<dbReference type="InterPro" id="IPR027417">
    <property type="entry name" value="P-loop_NTPase"/>
</dbReference>
<dbReference type="Proteomes" id="UP000036867">
    <property type="component" value="Unassembled WGS sequence"/>
</dbReference>
<dbReference type="Gene3D" id="3.30.450.40">
    <property type="match status" value="1"/>
</dbReference>
<dbReference type="InterPro" id="IPR003594">
    <property type="entry name" value="HATPase_dom"/>
</dbReference>
<dbReference type="GeneID" id="301136693"/>
<dbReference type="InterPro" id="IPR004358">
    <property type="entry name" value="Sig_transdc_His_kin-like_C"/>
</dbReference>
<proteinExistence type="predicted"/>
<dbReference type="GO" id="GO:0005886">
    <property type="term" value="C:plasma membrane"/>
    <property type="evidence" value="ECO:0007669"/>
    <property type="project" value="UniProtKB-SubCell"/>
</dbReference>
<evidence type="ECO:0000313" key="14">
    <source>
        <dbReference type="Proteomes" id="UP000036867"/>
    </source>
</evidence>
<dbReference type="SMART" id="SM00220">
    <property type="entry name" value="S_TKc"/>
    <property type="match status" value="1"/>
</dbReference>
<dbReference type="Gene3D" id="1.10.287.130">
    <property type="match status" value="1"/>
</dbReference>
<evidence type="ECO:0000256" key="6">
    <source>
        <dbReference type="ARBA" id="ARBA00022741"/>
    </source>
</evidence>
<dbReference type="GO" id="GO:0005524">
    <property type="term" value="F:ATP binding"/>
    <property type="evidence" value="ECO:0007669"/>
    <property type="project" value="UniProtKB-KW"/>
</dbReference>
<dbReference type="InterPro" id="IPR011009">
    <property type="entry name" value="Kinase-like_dom_sf"/>
</dbReference>
<keyword evidence="8" id="KW-0067">ATP-binding</keyword>
<dbReference type="CDD" id="cd00075">
    <property type="entry name" value="HATPase"/>
    <property type="match status" value="1"/>
</dbReference>
<dbReference type="CDD" id="cd00082">
    <property type="entry name" value="HisKA"/>
    <property type="match status" value="1"/>
</dbReference>
<dbReference type="InterPro" id="IPR000719">
    <property type="entry name" value="Prot_kinase_dom"/>
</dbReference>
<dbReference type="STRING" id="263475.AMD00_11365"/>
<dbReference type="Gene3D" id="1.25.40.10">
    <property type="entry name" value="Tetratricopeptide repeat domain"/>
    <property type="match status" value="1"/>
</dbReference>
<dbReference type="Pfam" id="PF00512">
    <property type="entry name" value="HisKA"/>
    <property type="match status" value="1"/>
</dbReference>
<dbReference type="Gene3D" id="1.10.510.10">
    <property type="entry name" value="Transferase(Phosphotransferase) domain 1"/>
    <property type="match status" value="1"/>
</dbReference>
<accession>A0A0M0LE71</accession>
<dbReference type="PROSITE" id="PS50011">
    <property type="entry name" value="PROTEIN_KINASE_DOM"/>
    <property type="match status" value="1"/>
</dbReference>
<comment type="caution">
    <text evidence="13">The sequence shown here is derived from an EMBL/GenBank/DDBJ whole genome shotgun (WGS) entry which is preliminary data.</text>
</comment>
<dbReference type="PROSITE" id="PS50109">
    <property type="entry name" value="HIS_KIN"/>
    <property type="match status" value="1"/>
</dbReference>
<dbReference type="InterPro" id="IPR036890">
    <property type="entry name" value="HATPase_C_sf"/>
</dbReference>
<reference evidence="14" key="1">
    <citation type="submission" date="2015-08" db="EMBL/GenBank/DDBJ databases">
        <title>Fjat-10028 dsm 16317.</title>
        <authorList>
            <person name="Liu B."/>
            <person name="Wang J."/>
            <person name="Zhu Y."/>
            <person name="Liu G."/>
            <person name="Chen Q."/>
            <person name="Chen Z."/>
            <person name="Lan J."/>
            <person name="Che J."/>
            <person name="Ge C."/>
            <person name="Shi H."/>
            <person name="Pan Z."/>
            <person name="Liu X."/>
        </authorList>
    </citation>
    <scope>NUCLEOTIDE SEQUENCE [LARGE SCALE GENOMIC DNA]</scope>
    <source>
        <strain evidence="14">DSM 16317</strain>
    </source>
</reference>
<dbReference type="InterPro" id="IPR041664">
    <property type="entry name" value="AAA_16"/>
</dbReference>
<dbReference type="FunFam" id="3.30.565.10:FF:000006">
    <property type="entry name" value="Sensor histidine kinase WalK"/>
    <property type="match status" value="1"/>
</dbReference>
<dbReference type="SUPFAM" id="SSF55874">
    <property type="entry name" value="ATPase domain of HSP90 chaperone/DNA topoisomerase II/histidine kinase"/>
    <property type="match status" value="1"/>
</dbReference>
<dbReference type="RefSeq" id="WP_053417188.1">
    <property type="nucleotide sequence ID" value="NZ_LILB01000005.1"/>
</dbReference>
<evidence type="ECO:0000256" key="3">
    <source>
        <dbReference type="ARBA" id="ARBA00012438"/>
    </source>
</evidence>
<dbReference type="InterPro" id="IPR003018">
    <property type="entry name" value="GAF"/>
</dbReference>
<dbReference type="Pfam" id="PF01590">
    <property type="entry name" value="GAF"/>
    <property type="match status" value="1"/>
</dbReference>
<evidence type="ECO:0000256" key="1">
    <source>
        <dbReference type="ARBA" id="ARBA00000085"/>
    </source>
</evidence>
<dbReference type="EC" id="2.7.13.3" evidence="3"/>
<dbReference type="InterPro" id="IPR003661">
    <property type="entry name" value="HisK_dim/P_dom"/>
</dbReference>
<dbReference type="OrthoDB" id="9801841at2"/>
<dbReference type="SMART" id="SM00388">
    <property type="entry name" value="HisKA"/>
    <property type="match status" value="1"/>
</dbReference>
<comment type="catalytic activity">
    <reaction evidence="1">
        <text>ATP + protein L-histidine = ADP + protein N-phospho-L-histidine.</text>
        <dbReference type="EC" id="2.7.13.3"/>
    </reaction>
</comment>
<dbReference type="InterPro" id="IPR029016">
    <property type="entry name" value="GAF-like_dom_sf"/>
</dbReference>
<evidence type="ECO:0000259" key="11">
    <source>
        <dbReference type="PROSITE" id="PS50011"/>
    </source>
</evidence>
<keyword evidence="10" id="KW-0175">Coiled coil</keyword>
<keyword evidence="14" id="KW-1185">Reference proteome</keyword>
<dbReference type="Pfam" id="PF00069">
    <property type="entry name" value="Pkinase"/>
    <property type="match status" value="1"/>
</dbReference>
<dbReference type="Gene3D" id="3.30.565.10">
    <property type="entry name" value="Histidine kinase-like ATPase, C-terminal domain"/>
    <property type="match status" value="1"/>
</dbReference>
<dbReference type="SUPFAM" id="SSF55781">
    <property type="entry name" value="GAF domain-like"/>
    <property type="match status" value="1"/>
</dbReference>
<dbReference type="InterPro" id="IPR011990">
    <property type="entry name" value="TPR-like_helical_dom_sf"/>
</dbReference>
<evidence type="ECO:0000256" key="4">
    <source>
        <dbReference type="ARBA" id="ARBA00022553"/>
    </source>
</evidence>